<feature type="compositionally biased region" description="Low complexity" evidence="5">
    <location>
        <begin position="92"/>
        <end position="112"/>
    </location>
</feature>
<evidence type="ECO:0000256" key="1">
    <source>
        <dbReference type="ARBA" id="ARBA00004173"/>
    </source>
</evidence>
<sequence>MMRTTLAHTATATAYRRIASTSAALLSTKATSSAPAPRVTIPPQRPSISDPKSFLQAISRGPRRQLQENAGALTALSDTWEGMWGKVLNGQPAAAAPTPSAAAPGTTSPRAGKQINKDLKASGVTVKDRRYILWALEKFRQGQDPAQFSLGVKPKKKIRGWGPRVQNGIRVRGRKRPGEK</sequence>
<evidence type="ECO:0000256" key="5">
    <source>
        <dbReference type="SAM" id="MobiDB-lite"/>
    </source>
</evidence>
<dbReference type="InterPro" id="IPR019083">
    <property type="entry name" value="SAM_Ribosomal_mS41"/>
</dbReference>
<proteinExistence type="inferred from homology"/>
<evidence type="ECO:0000313" key="7">
    <source>
        <dbReference type="EMBL" id="KAE8255286.1"/>
    </source>
</evidence>
<evidence type="ECO:0000259" key="6">
    <source>
        <dbReference type="Pfam" id="PF09597"/>
    </source>
</evidence>
<gene>
    <name evidence="7" type="ORF">A4X13_0g3094</name>
</gene>
<keyword evidence="3" id="KW-0496">Mitochondrion</keyword>
<comment type="subcellular location">
    <subcellularLocation>
        <location evidence="1">Mitochondrion</location>
    </subcellularLocation>
</comment>
<dbReference type="Proteomes" id="UP000077521">
    <property type="component" value="Unassembled WGS sequence"/>
</dbReference>
<evidence type="ECO:0000313" key="8">
    <source>
        <dbReference type="Proteomes" id="UP000077521"/>
    </source>
</evidence>
<dbReference type="PANTHER" id="PTHR28235">
    <property type="entry name" value="PROTEIN FYV4, MITOCHONDRIAL"/>
    <property type="match status" value="1"/>
</dbReference>
<dbReference type="AlphaFoldDB" id="A0A177TR76"/>
<feature type="region of interest" description="Disordered" evidence="5">
    <location>
        <begin position="90"/>
        <end position="116"/>
    </location>
</feature>
<evidence type="ECO:0000256" key="3">
    <source>
        <dbReference type="ARBA" id="ARBA00023128"/>
    </source>
</evidence>
<reference evidence="7" key="2">
    <citation type="journal article" date="2019" name="IMA Fungus">
        <title>Genome sequencing and comparison of five Tilletia species to identify candidate genes for the detection of regulated species infecting wheat.</title>
        <authorList>
            <person name="Nguyen H.D.T."/>
            <person name="Sultana T."/>
            <person name="Kesanakurti P."/>
            <person name="Hambleton S."/>
        </authorList>
    </citation>
    <scope>NUCLEOTIDE SEQUENCE</scope>
    <source>
        <strain evidence="7">DAOMC 236416</strain>
    </source>
</reference>
<feature type="domain" description="Small ribosomal subunit protein mS41 SAM" evidence="6">
    <location>
        <begin position="117"/>
        <end position="142"/>
    </location>
</feature>
<reference evidence="7" key="1">
    <citation type="submission" date="2016-04" db="EMBL/GenBank/DDBJ databases">
        <authorList>
            <person name="Nguyen H.D."/>
            <person name="Samba Siva P."/>
            <person name="Cullis J."/>
            <person name="Levesque C.A."/>
            <person name="Hambleton S."/>
        </authorList>
    </citation>
    <scope>NUCLEOTIDE SEQUENCE</scope>
    <source>
        <strain evidence="7">DAOMC 236416</strain>
    </source>
</reference>
<dbReference type="InterPro" id="IPR039603">
    <property type="entry name" value="Ribosomal_mS41"/>
</dbReference>
<dbReference type="EMBL" id="LWDF02000164">
    <property type="protein sequence ID" value="KAE8255286.1"/>
    <property type="molecule type" value="Genomic_DNA"/>
</dbReference>
<comment type="caution">
    <text evidence="7">The sequence shown here is derived from an EMBL/GenBank/DDBJ whole genome shotgun (WGS) entry which is preliminary data.</text>
</comment>
<dbReference type="Pfam" id="PF09597">
    <property type="entry name" value="SAM_Ribosomal_mS41"/>
    <property type="match status" value="1"/>
</dbReference>
<evidence type="ECO:0000256" key="2">
    <source>
        <dbReference type="ARBA" id="ARBA00010492"/>
    </source>
</evidence>
<keyword evidence="8" id="KW-1185">Reference proteome</keyword>
<protein>
    <recommendedName>
        <fullName evidence="4">Small ribosomal subunit protein mS41</fullName>
    </recommendedName>
</protein>
<accession>A0A177TR76</accession>
<organism evidence="7 8">
    <name type="scientific">Tilletia indica</name>
    <dbReference type="NCBI Taxonomy" id="43049"/>
    <lineage>
        <taxon>Eukaryota</taxon>
        <taxon>Fungi</taxon>
        <taxon>Dikarya</taxon>
        <taxon>Basidiomycota</taxon>
        <taxon>Ustilaginomycotina</taxon>
        <taxon>Exobasidiomycetes</taxon>
        <taxon>Tilletiales</taxon>
        <taxon>Tilletiaceae</taxon>
        <taxon>Tilletia</taxon>
    </lineage>
</organism>
<dbReference type="PANTHER" id="PTHR28235:SF1">
    <property type="entry name" value="SMALL RIBOSOMAL SUBUNIT PROTEIN MS41"/>
    <property type="match status" value="1"/>
</dbReference>
<evidence type="ECO:0000256" key="4">
    <source>
        <dbReference type="ARBA" id="ARBA00035129"/>
    </source>
</evidence>
<name>A0A177TR76_9BASI</name>
<comment type="similarity">
    <text evidence="2">Belongs to the mitochondrion-specific ribosomal protein mS41 family.</text>
</comment>
<dbReference type="GO" id="GO:0005739">
    <property type="term" value="C:mitochondrion"/>
    <property type="evidence" value="ECO:0007669"/>
    <property type="project" value="UniProtKB-SubCell"/>
</dbReference>